<organism evidence="1 2">
    <name type="scientific">Tetranychus urticae</name>
    <name type="common">Two-spotted spider mite</name>
    <dbReference type="NCBI Taxonomy" id="32264"/>
    <lineage>
        <taxon>Eukaryota</taxon>
        <taxon>Metazoa</taxon>
        <taxon>Ecdysozoa</taxon>
        <taxon>Arthropoda</taxon>
        <taxon>Chelicerata</taxon>
        <taxon>Arachnida</taxon>
        <taxon>Acari</taxon>
        <taxon>Acariformes</taxon>
        <taxon>Trombidiformes</taxon>
        <taxon>Prostigmata</taxon>
        <taxon>Eleutherengona</taxon>
        <taxon>Raphignathae</taxon>
        <taxon>Tetranychoidea</taxon>
        <taxon>Tetranychidae</taxon>
        <taxon>Tetranychus</taxon>
    </lineage>
</organism>
<proteinExistence type="predicted"/>
<name>T1JSU0_TETUR</name>
<dbReference type="EnsemblMetazoa" id="tetur01g11720.1">
    <property type="protein sequence ID" value="tetur01g11720.1"/>
    <property type="gene ID" value="tetur01g11720"/>
</dbReference>
<dbReference type="Proteomes" id="UP000015104">
    <property type="component" value="Unassembled WGS sequence"/>
</dbReference>
<dbReference type="EMBL" id="CAEY01000468">
    <property type="status" value="NOT_ANNOTATED_CDS"/>
    <property type="molecule type" value="Genomic_DNA"/>
</dbReference>
<accession>T1JSU0</accession>
<reference evidence="2" key="1">
    <citation type="submission" date="2011-08" db="EMBL/GenBank/DDBJ databases">
        <authorList>
            <person name="Rombauts S."/>
        </authorList>
    </citation>
    <scope>NUCLEOTIDE SEQUENCE</scope>
    <source>
        <strain evidence="2">London</strain>
    </source>
</reference>
<protein>
    <submittedName>
        <fullName evidence="1">Uncharacterized protein</fullName>
    </submittedName>
</protein>
<sequence length="37" mass="4304">MVHFILSTSRVSYSIKGLMEDFPYCFTHFNNLDSTSD</sequence>
<keyword evidence="2" id="KW-1185">Reference proteome</keyword>
<dbReference type="AlphaFoldDB" id="T1JSU0"/>
<evidence type="ECO:0000313" key="1">
    <source>
        <dbReference type="EnsemblMetazoa" id="tetur01g11720.1"/>
    </source>
</evidence>
<evidence type="ECO:0000313" key="2">
    <source>
        <dbReference type="Proteomes" id="UP000015104"/>
    </source>
</evidence>
<reference evidence="1" key="2">
    <citation type="submission" date="2015-06" db="UniProtKB">
        <authorList>
            <consortium name="EnsemblMetazoa"/>
        </authorList>
    </citation>
    <scope>IDENTIFICATION</scope>
</reference>
<dbReference type="HOGENOM" id="CLU_3351644_0_0_1"/>